<dbReference type="PANTHER" id="PTHR13767">
    <property type="entry name" value="TRNA-PSEUDOURIDINE SYNTHASE"/>
    <property type="match status" value="1"/>
</dbReference>
<dbReference type="EC" id="5.4.99.25" evidence="5"/>
<evidence type="ECO:0000259" key="7">
    <source>
        <dbReference type="Pfam" id="PF16198"/>
    </source>
</evidence>
<dbReference type="InterPro" id="IPR014780">
    <property type="entry name" value="tRNA_psdUridine_synth_TruB"/>
</dbReference>
<dbReference type="Pfam" id="PF16198">
    <property type="entry name" value="TruB_C_2"/>
    <property type="match status" value="1"/>
</dbReference>
<dbReference type="OrthoDB" id="9802309at2"/>
<comment type="similarity">
    <text evidence="2 5">Belongs to the pseudouridine synthase TruB family. Type 1 subfamily.</text>
</comment>
<keyword evidence="3 5" id="KW-0819">tRNA processing</keyword>
<dbReference type="InterPro" id="IPR002501">
    <property type="entry name" value="PsdUridine_synth_N"/>
</dbReference>
<evidence type="ECO:0000256" key="2">
    <source>
        <dbReference type="ARBA" id="ARBA00005642"/>
    </source>
</evidence>
<evidence type="ECO:0000256" key="3">
    <source>
        <dbReference type="ARBA" id="ARBA00022694"/>
    </source>
</evidence>
<organism evidence="8 9">
    <name type="scientific">Clostridium amylolyticum</name>
    <dbReference type="NCBI Taxonomy" id="1121298"/>
    <lineage>
        <taxon>Bacteria</taxon>
        <taxon>Bacillati</taxon>
        <taxon>Bacillota</taxon>
        <taxon>Clostridia</taxon>
        <taxon>Eubacteriales</taxon>
        <taxon>Clostridiaceae</taxon>
        <taxon>Clostridium</taxon>
    </lineage>
</organism>
<dbReference type="HAMAP" id="MF_01080">
    <property type="entry name" value="TruB_bact"/>
    <property type="match status" value="1"/>
</dbReference>
<reference evidence="8 9" key="1">
    <citation type="submission" date="2016-11" db="EMBL/GenBank/DDBJ databases">
        <authorList>
            <person name="Jaros S."/>
            <person name="Januszkiewicz K."/>
            <person name="Wedrychowicz H."/>
        </authorList>
    </citation>
    <scope>NUCLEOTIDE SEQUENCE [LARGE SCALE GENOMIC DNA]</scope>
    <source>
        <strain evidence="8 9">DSM 21864</strain>
    </source>
</reference>
<evidence type="ECO:0000256" key="4">
    <source>
        <dbReference type="ARBA" id="ARBA00023235"/>
    </source>
</evidence>
<proteinExistence type="inferred from homology"/>
<dbReference type="RefSeq" id="WP_073004922.1">
    <property type="nucleotide sequence ID" value="NZ_FQZO01000001.1"/>
</dbReference>
<dbReference type="InterPro" id="IPR020103">
    <property type="entry name" value="PsdUridine_synth_cat_dom_sf"/>
</dbReference>
<dbReference type="AlphaFoldDB" id="A0A1M6DBI7"/>
<dbReference type="Gene3D" id="3.30.2350.10">
    <property type="entry name" value="Pseudouridine synthase"/>
    <property type="match status" value="1"/>
</dbReference>
<dbReference type="EMBL" id="FQZO01000001">
    <property type="protein sequence ID" value="SHI70596.1"/>
    <property type="molecule type" value="Genomic_DNA"/>
</dbReference>
<evidence type="ECO:0000259" key="6">
    <source>
        <dbReference type="Pfam" id="PF01509"/>
    </source>
</evidence>
<feature type="domain" description="Pseudouridine synthase II N-terminal" evidence="6">
    <location>
        <begin position="23"/>
        <end position="171"/>
    </location>
</feature>
<dbReference type="CDD" id="cd02573">
    <property type="entry name" value="PseudoU_synth_EcTruB"/>
    <property type="match status" value="1"/>
</dbReference>
<dbReference type="STRING" id="1121298.SAMN05444401_1406"/>
<dbReference type="GO" id="GO:0031119">
    <property type="term" value="P:tRNA pseudouridine synthesis"/>
    <property type="evidence" value="ECO:0007669"/>
    <property type="project" value="UniProtKB-UniRule"/>
</dbReference>
<accession>A0A1M6DBI7</accession>
<evidence type="ECO:0000313" key="8">
    <source>
        <dbReference type="EMBL" id="SHI70596.1"/>
    </source>
</evidence>
<comment type="function">
    <text evidence="5">Responsible for synthesis of pseudouridine from uracil-55 in the psi GC loop of transfer RNAs.</text>
</comment>
<dbReference type="Pfam" id="PF01509">
    <property type="entry name" value="TruB_N"/>
    <property type="match status" value="1"/>
</dbReference>
<evidence type="ECO:0000256" key="5">
    <source>
        <dbReference type="HAMAP-Rule" id="MF_01080"/>
    </source>
</evidence>
<gene>
    <name evidence="5" type="primary">truB</name>
    <name evidence="8" type="ORF">SAMN05444401_1406</name>
</gene>
<dbReference type="GO" id="GO:0003723">
    <property type="term" value="F:RNA binding"/>
    <property type="evidence" value="ECO:0007669"/>
    <property type="project" value="InterPro"/>
</dbReference>
<dbReference type="GO" id="GO:0160148">
    <property type="term" value="F:tRNA pseudouridine(55) synthase activity"/>
    <property type="evidence" value="ECO:0007669"/>
    <property type="project" value="UniProtKB-EC"/>
</dbReference>
<protein>
    <recommendedName>
        <fullName evidence="5">tRNA pseudouridine synthase B</fullName>
        <ecNumber evidence="5">5.4.99.25</ecNumber>
    </recommendedName>
    <alternativeName>
        <fullName evidence="5">tRNA pseudouridine(55) synthase</fullName>
        <shortName evidence="5">Psi55 synthase</shortName>
    </alternativeName>
    <alternativeName>
        <fullName evidence="5">tRNA pseudouridylate synthase</fullName>
    </alternativeName>
    <alternativeName>
        <fullName evidence="5">tRNA-uridine isomerase</fullName>
    </alternativeName>
</protein>
<dbReference type="PANTHER" id="PTHR13767:SF2">
    <property type="entry name" value="PSEUDOURIDYLATE SYNTHASE TRUB1"/>
    <property type="match status" value="1"/>
</dbReference>
<dbReference type="Proteomes" id="UP000184080">
    <property type="component" value="Unassembled WGS sequence"/>
</dbReference>
<feature type="domain" description="tRNA pseudouridylate synthase B C-terminal" evidence="7">
    <location>
        <begin position="172"/>
        <end position="211"/>
    </location>
</feature>
<dbReference type="NCBIfam" id="TIGR00431">
    <property type="entry name" value="TruB"/>
    <property type="match status" value="1"/>
</dbReference>
<comment type="catalytic activity">
    <reaction evidence="1 5">
        <text>uridine(55) in tRNA = pseudouridine(55) in tRNA</text>
        <dbReference type="Rhea" id="RHEA:42532"/>
        <dbReference type="Rhea" id="RHEA-COMP:10101"/>
        <dbReference type="Rhea" id="RHEA-COMP:10102"/>
        <dbReference type="ChEBI" id="CHEBI:65314"/>
        <dbReference type="ChEBI" id="CHEBI:65315"/>
        <dbReference type="EC" id="5.4.99.25"/>
    </reaction>
</comment>
<dbReference type="GO" id="GO:1990481">
    <property type="term" value="P:mRNA pseudouridine synthesis"/>
    <property type="evidence" value="ECO:0007669"/>
    <property type="project" value="TreeGrafter"/>
</dbReference>
<dbReference type="InterPro" id="IPR032819">
    <property type="entry name" value="TruB_C"/>
</dbReference>
<dbReference type="FunFam" id="3.30.2350.10:FF:000011">
    <property type="entry name" value="tRNA pseudouridine synthase B"/>
    <property type="match status" value="1"/>
</dbReference>
<dbReference type="SUPFAM" id="SSF55120">
    <property type="entry name" value="Pseudouridine synthase"/>
    <property type="match status" value="1"/>
</dbReference>
<feature type="active site" description="Nucleophile" evidence="5">
    <location>
        <position position="38"/>
    </location>
</feature>
<name>A0A1M6DBI7_9CLOT</name>
<sequence>MNGILNIYKPKGITSFDVVRKVRHICGKEKVGHAGTLDPLATGVLPVCIGKATKIIDYVMNESKVYKATVKLGINTDTYDKEGNVILTKDASKITLLDLQKTINEFIGTISQIPPMYSALKVNGKRLYDLARKGIEVEREPRIINIYSIEVISFNTPYAEILVHCSKGTYIRSLCYDIGESLGCGASMWELERVKNGIFNIADAVHLEELNVDNISDYLITMEKALIKYDSVHLNEYFKPLFINGVSIQDYRLINSIPNSSQIFRVYSENDVLLGLGKKNNNTFKIEKLLL</sequence>
<evidence type="ECO:0000313" key="9">
    <source>
        <dbReference type="Proteomes" id="UP000184080"/>
    </source>
</evidence>
<keyword evidence="9" id="KW-1185">Reference proteome</keyword>
<keyword evidence="4 5" id="KW-0413">Isomerase</keyword>
<evidence type="ECO:0000256" key="1">
    <source>
        <dbReference type="ARBA" id="ARBA00000385"/>
    </source>
</evidence>